<dbReference type="Proteomes" id="UP000244005">
    <property type="component" value="Unassembled WGS sequence"/>
</dbReference>
<name>A0A2R6XPZ1_MARPO</name>
<dbReference type="EMBL" id="KZ772678">
    <property type="protein sequence ID" value="PTQ48179.1"/>
    <property type="molecule type" value="Genomic_DNA"/>
</dbReference>
<gene>
    <name evidence="1" type="ORF">MARPO_0006s0195</name>
</gene>
<proteinExistence type="predicted"/>
<keyword evidence="2" id="KW-1185">Reference proteome</keyword>
<organism evidence="1 2">
    <name type="scientific">Marchantia polymorpha</name>
    <name type="common">Common liverwort</name>
    <name type="synonym">Marchantia aquatica</name>
    <dbReference type="NCBI Taxonomy" id="3197"/>
    <lineage>
        <taxon>Eukaryota</taxon>
        <taxon>Viridiplantae</taxon>
        <taxon>Streptophyta</taxon>
        <taxon>Embryophyta</taxon>
        <taxon>Marchantiophyta</taxon>
        <taxon>Marchantiopsida</taxon>
        <taxon>Marchantiidae</taxon>
        <taxon>Marchantiales</taxon>
        <taxon>Marchantiaceae</taxon>
        <taxon>Marchantia</taxon>
    </lineage>
</organism>
<dbReference type="Gramene" id="Mp3g07220.1">
    <property type="protein sequence ID" value="Mp3g07220.1.cds1"/>
    <property type="gene ID" value="Mp3g07220"/>
</dbReference>
<reference evidence="2" key="1">
    <citation type="journal article" date="2017" name="Cell">
        <title>Insights into land plant evolution garnered from the Marchantia polymorpha genome.</title>
        <authorList>
            <person name="Bowman J.L."/>
            <person name="Kohchi T."/>
            <person name="Yamato K.T."/>
            <person name="Jenkins J."/>
            <person name="Shu S."/>
            <person name="Ishizaki K."/>
            <person name="Yamaoka S."/>
            <person name="Nishihama R."/>
            <person name="Nakamura Y."/>
            <person name="Berger F."/>
            <person name="Adam C."/>
            <person name="Aki S.S."/>
            <person name="Althoff F."/>
            <person name="Araki T."/>
            <person name="Arteaga-Vazquez M.A."/>
            <person name="Balasubrmanian S."/>
            <person name="Barry K."/>
            <person name="Bauer D."/>
            <person name="Boehm C.R."/>
            <person name="Briginshaw L."/>
            <person name="Caballero-Perez J."/>
            <person name="Catarino B."/>
            <person name="Chen F."/>
            <person name="Chiyoda S."/>
            <person name="Chovatia M."/>
            <person name="Davies K.M."/>
            <person name="Delmans M."/>
            <person name="Demura T."/>
            <person name="Dierschke T."/>
            <person name="Dolan L."/>
            <person name="Dorantes-Acosta A.E."/>
            <person name="Eklund D.M."/>
            <person name="Florent S.N."/>
            <person name="Flores-Sandoval E."/>
            <person name="Fujiyama A."/>
            <person name="Fukuzawa H."/>
            <person name="Galik B."/>
            <person name="Grimanelli D."/>
            <person name="Grimwood J."/>
            <person name="Grossniklaus U."/>
            <person name="Hamada T."/>
            <person name="Haseloff J."/>
            <person name="Hetherington A.J."/>
            <person name="Higo A."/>
            <person name="Hirakawa Y."/>
            <person name="Hundley H.N."/>
            <person name="Ikeda Y."/>
            <person name="Inoue K."/>
            <person name="Inoue S.I."/>
            <person name="Ishida S."/>
            <person name="Jia Q."/>
            <person name="Kakita M."/>
            <person name="Kanazawa T."/>
            <person name="Kawai Y."/>
            <person name="Kawashima T."/>
            <person name="Kennedy M."/>
            <person name="Kinose K."/>
            <person name="Kinoshita T."/>
            <person name="Kohara Y."/>
            <person name="Koide E."/>
            <person name="Komatsu K."/>
            <person name="Kopischke S."/>
            <person name="Kubo M."/>
            <person name="Kyozuka J."/>
            <person name="Lagercrantz U."/>
            <person name="Lin S.S."/>
            <person name="Lindquist E."/>
            <person name="Lipzen A.M."/>
            <person name="Lu C.W."/>
            <person name="De Luna E."/>
            <person name="Martienssen R.A."/>
            <person name="Minamino N."/>
            <person name="Mizutani M."/>
            <person name="Mizutani M."/>
            <person name="Mochizuki N."/>
            <person name="Monte I."/>
            <person name="Mosher R."/>
            <person name="Nagasaki H."/>
            <person name="Nakagami H."/>
            <person name="Naramoto S."/>
            <person name="Nishitani K."/>
            <person name="Ohtani M."/>
            <person name="Okamoto T."/>
            <person name="Okumura M."/>
            <person name="Phillips J."/>
            <person name="Pollak B."/>
            <person name="Reinders A."/>
            <person name="Rovekamp M."/>
            <person name="Sano R."/>
            <person name="Sawa S."/>
            <person name="Schmid M.W."/>
            <person name="Shirakawa M."/>
            <person name="Solano R."/>
            <person name="Spunde A."/>
            <person name="Suetsugu N."/>
            <person name="Sugano S."/>
            <person name="Sugiyama A."/>
            <person name="Sun R."/>
            <person name="Suzuki Y."/>
            <person name="Takenaka M."/>
            <person name="Takezawa D."/>
            <person name="Tomogane H."/>
            <person name="Tsuzuki M."/>
            <person name="Ueda T."/>
            <person name="Umeda M."/>
            <person name="Ward J.M."/>
            <person name="Watanabe Y."/>
            <person name="Yazaki K."/>
            <person name="Yokoyama R."/>
            <person name="Yoshitake Y."/>
            <person name="Yotsui I."/>
            <person name="Zachgo S."/>
            <person name="Schmutz J."/>
        </authorList>
    </citation>
    <scope>NUCLEOTIDE SEQUENCE [LARGE SCALE GENOMIC DNA]</scope>
    <source>
        <strain evidence="2">Tak-1</strain>
    </source>
</reference>
<protein>
    <submittedName>
        <fullName evidence="1">Uncharacterized protein</fullName>
    </submittedName>
</protein>
<sequence>MVEQRLRYKLFTYTPSRGWKYFASIYPVDDIYCLVLYSSMVSSCYRFLNPNLLPVFGQLLPSCGHGSVDLRETCSRPFLPD</sequence>
<evidence type="ECO:0000313" key="2">
    <source>
        <dbReference type="Proteomes" id="UP000244005"/>
    </source>
</evidence>
<evidence type="ECO:0000313" key="1">
    <source>
        <dbReference type="EMBL" id="PTQ48179.1"/>
    </source>
</evidence>
<dbReference type="AlphaFoldDB" id="A0A2R6XPZ1"/>
<accession>A0A2R6XPZ1</accession>